<dbReference type="PROSITE" id="PS50906">
    <property type="entry name" value="NIT"/>
    <property type="match status" value="1"/>
</dbReference>
<evidence type="ECO:0000256" key="5">
    <source>
        <dbReference type="ARBA" id="ARBA00022679"/>
    </source>
</evidence>
<feature type="domain" description="HAMP" evidence="12">
    <location>
        <begin position="331"/>
        <end position="400"/>
    </location>
</feature>
<evidence type="ECO:0000256" key="6">
    <source>
        <dbReference type="ARBA" id="ARBA00022692"/>
    </source>
</evidence>
<dbReference type="SUPFAM" id="SSF55874">
    <property type="entry name" value="ATPase domain of HSP90 chaperone/DNA topoisomerase II/histidine kinase"/>
    <property type="match status" value="1"/>
</dbReference>
<evidence type="ECO:0000256" key="9">
    <source>
        <dbReference type="ARBA" id="ARBA00023012"/>
    </source>
</evidence>
<keyword evidence="8" id="KW-0472">Membrane</keyword>
<dbReference type="CDD" id="cd06225">
    <property type="entry name" value="HAMP"/>
    <property type="match status" value="1"/>
</dbReference>
<dbReference type="SMART" id="SM00304">
    <property type="entry name" value="HAMP"/>
    <property type="match status" value="1"/>
</dbReference>
<dbReference type="InterPro" id="IPR005467">
    <property type="entry name" value="His_kinase_dom"/>
</dbReference>
<dbReference type="PROSITE" id="PS50109">
    <property type="entry name" value="HIS_KIN"/>
    <property type="match status" value="1"/>
</dbReference>
<dbReference type="InterPro" id="IPR036890">
    <property type="entry name" value="HATPase_C_sf"/>
</dbReference>
<evidence type="ECO:0000256" key="8">
    <source>
        <dbReference type="ARBA" id="ARBA00022989"/>
    </source>
</evidence>
<dbReference type="Proteomes" id="UP001595868">
    <property type="component" value="Unassembled WGS sequence"/>
</dbReference>
<gene>
    <name evidence="14" type="ORF">ACFOX0_09710</name>
</gene>
<proteinExistence type="predicted"/>
<comment type="subcellular location">
    <subcellularLocation>
        <location evidence="2">Membrane</location>
    </subcellularLocation>
</comment>
<dbReference type="Pfam" id="PF00672">
    <property type="entry name" value="HAMP"/>
    <property type="match status" value="1"/>
</dbReference>
<name>A0ABV8KKZ8_9ACTN</name>
<feature type="domain" description="Histidine kinase" evidence="11">
    <location>
        <begin position="519"/>
        <end position="623"/>
    </location>
</feature>
<feature type="domain" description="NIT" evidence="13">
    <location>
        <begin position="49"/>
        <end position="300"/>
    </location>
</feature>
<evidence type="ECO:0000259" key="11">
    <source>
        <dbReference type="PROSITE" id="PS50109"/>
    </source>
</evidence>
<comment type="caution">
    <text evidence="14">The sequence shown here is derived from an EMBL/GenBank/DDBJ whole genome shotgun (WGS) entry which is preliminary data.</text>
</comment>
<dbReference type="InterPro" id="IPR050428">
    <property type="entry name" value="TCS_sensor_his_kinase"/>
</dbReference>
<dbReference type="Pfam" id="PF08376">
    <property type="entry name" value="NIT"/>
    <property type="match status" value="1"/>
</dbReference>
<keyword evidence="5" id="KW-0808">Transferase</keyword>
<dbReference type="Gene3D" id="3.30.565.10">
    <property type="entry name" value="Histidine kinase-like ATPase, C-terminal domain"/>
    <property type="match status" value="1"/>
</dbReference>
<keyword evidence="4" id="KW-0597">Phosphoprotein</keyword>
<dbReference type="InterPro" id="IPR010910">
    <property type="entry name" value="Nitrate/nitrite_sensing_bac"/>
</dbReference>
<dbReference type="Pfam" id="PF02518">
    <property type="entry name" value="HATPase_c"/>
    <property type="match status" value="1"/>
</dbReference>
<dbReference type="InterPro" id="IPR013587">
    <property type="entry name" value="Nitrate/nitrite_sensing"/>
</dbReference>
<evidence type="ECO:0000256" key="2">
    <source>
        <dbReference type="ARBA" id="ARBA00004370"/>
    </source>
</evidence>
<keyword evidence="7" id="KW-0418">Kinase</keyword>
<dbReference type="PANTHER" id="PTHR45436">
    <property type="entry name" value="SENSOR HISTIDINE KINASE YKOH"/>
    <property type="match status" value="1"/>
</dbReference>
<feature type="compositionally biased region" description="Low complexity" evidence="10">
    <location>
        <begin position="908"/>
        <end position="926"/>
    </location>
</feature>
<feature type="compositionally biased region" description="Low complexity" evidence="10">
    <location>
        <begin position="764"/>
        <end position="824"/>
    </location>
</feature>
<evidence type="ECO:0000256" key="7">
    <source>
        <dbReference type="ARBA" id="ARBA00022777"/>
    </source>
</evidence>
<feature type="region of interest" description="Disordered" evidence="10">
    <location>
        <begin position="682"/>
        <end position="943"/>
    </location>
</feature>
<evidence type="ECO:0000259" key="13">
    <source>
        <dbReference type="PROSITE" id="PS50906"/>
    </source>
</evidence>
<protein>
    <recommendedName>
        <fullName evidence="3">histidine kinase</fullName>
        <ecNumber evidence="3">2.7.13.3</ecNumber>
    </recommendedName>
</protein>
<keyword evidence="15" id="KW-1185">Reference proteome</keyword>
<dbReference type="RefSeq" id="WP_377543771.1">
    <property type="nucleotide sequence ID" value="NZ_JBHSBN010000005.1"/>
</dbReference>
<sequence length="943" mass="98924">MGARSSSLRTKIVALLVSLSALWVFAAWVTTRDGMNLLLLQTLNNGVYQPSSPLLLELQFERRLSVTYLAKPSEPQRTALDGSRQRTERLVATFKESARDWQVETAGSAALDSRIREALAKLDGLAAVRSSVDNRSLDRPAAIRAYTDVVDALFGVYGALGVLDDESLARDSDNLTRVNQARELAAQEDALVAGVLAAGRMTEAEYTQFSQLVGAQRFVAADAAAKMPGTLQARFEQMRSSPEIVRFRNLEDRLIIDGRSARPLPVDPVDWRNAAEAALEQMHQVVLAGADAIEERATPMAIGVIIRLLLAAGLGLLAVIASIVVSITTARALVRQLERLREAARQLAEERLPGVVARLGRGEDVDVAAEAPPLAFGEDEIGQVGQAFNAVQETAVRTAVEQAELRRNVRDVFLSIARRSQALVHRQLTLLDTMERREQNAEDLEDLFRVDHLATRMRRNAENLIVLSGSTPGRAWRRNVPMVDVARGAVAEVEDYTRVTVLPFGPVSLAGRAVGDTIHLLAELIENALSFSPPHTAVEVKGQLVGNGYVIEVEDRGLGMSEEDLAAANVQVNNRSAEFNLANAARLGLFVVSRLTERHGIRVQLKESPYGGTTAVVLIPAELVSDGSTDGDTSGGFLAGRTATAPRAGHADESVRAVRAPAAIEAGPVAVVDPPADGAVALAGGPESVRPTADGVAERTSVAERRALGPGDTPTIELTGPLIGPDGNPATEPPLPVRRRQRPPVPGQRQAPSGPSPDGGTGSGPTVAAPTGGAGPTVAAPTGRAVDAPVAGSAAGGVVDAPVAGTPAGGATDRTAGPAAGTTASGLPLRVRQANLAPPLRPGSDPAGSTDAEPDVPPVPERVRRMMTAYQSGTRRGRDEAARLQNEPGDEPADPAPVTSTVESPAGTVGTDVAPDPTDPAPAGDGPAERDRETGTGGPVRNS</sequence>
<dbReference type="EC" id="2.7.13.3" evidence="3"/>
<evidence type="ECO:0000256" key="4">
    <source>
        <dbReference type="ARBA" id="ARBA00022553"/>
    </source>
</evidence>
<dbReference type="InterPro" id="IPR003660">
    <property type="entry name" value="HAMP_dom"/>
</dbReference>
<dbReference type="SMART" id="SM00387">
    <property type="entry name" value="HATPase_c"/>
    <property type="match status" value="1"/>
</dbReference>
<feature type="compositionally biased region" description="Low complexity" evidence="10">
    <location>
        <begin position="747"/>
        <end position="756"/>
    </location>
</feature>
<keyword evidence="8" id="KW-1133">Transmembrane helix</keyword>
<evidence type="ECO:0000256" key="3">
    <source>
        <dbReference type="ARBA" id="ARBA00012438"/>
    </source>
</evidence>
<keyword evidence="9" id="KW-0902">Two-component regulatory system</keyword>
<evidence type="ECO:0000256" key="1">
    <source>
        <dbReference type="ARBA" id="ARBA00000085"/>
    </source>
</evidence>
<dbReference type="PANTHER" id="PTHR45436:SF5">
    <property type="entry name" value="SENSOR HISTIDINE KINASE TRCS"/>
    <property type="match status" value="1"/>
</dbReference>
<organism evidence="14 15">
    <name type="scientific">Micromonospora zhanjiangensis</name>
    <dbReference type="NCBI Taxonomy" id="1522057"/>
    <lineage>
        <taxon>Bacteria</taxon>
        <taxon>Bacillati</taxon>
        <taxon>Actinomycetota</taxon>
        <taxon>Actinomycetes</taxon>
        <taxon>Micromonosporales</taxon>
        <taxon>Micromonosporaceae</taxon>
        <taxon>Micromonospora</taxon>
    </lineage>
</organism>
<evidence type="ECO:0000313" key="14">
    <source>
        <dbReference type="EMBL" id="MFC4106211.1"/>
    </source>
</evidence>
<dbReference type="InterPro" id="IPR003594">
    <property type="entry name" value="HATPase_dom"/>
</dbReference>
<dbReference type="EMBL" id="JBHSBN010000005">
    <property type="protein sequence ID" value="MFC4106211.1"/>
    <property type="molecule type" value="Genomic_DNA"/>
</dbReference>
<comment type="catalytic activity">
    <reaction evidence="1">
        <text>ATP + protein L-histidine = ADP + protein N-phospho-L-histidine.</text>
        <dbReference type="EC" id="2.7.13.3"/>
    </reaction>
</comment>
<accession>A0ABV8KKZ8</accession>
<keyword evidence="6" id="KW-0812">Transmembrane</keyword>
<evidence type="ECO:0000256" key="10">
    <source>
        <dbReference type="SAM" id="MobiDB-lite"/>
    </source>
</evidence>
<evidence type="ECO:0000259" key="12">
    <source>
        <dbReference type="PROSITE" id="PS50885"/>
    </source>
</evidence>
<reference evidence="15" key="1">
    <citation type="journal article" date="2019" name="Int. J. Syst. Evol. Microbiol.">
        <title>The Global Catalogue of Microorganisms (GCM) 10K type strain sequencing project: providing services to taxonomists for standard genome sequencing and annotation.</title>
        <authorList>
            <consortium name="The Broad Institute Genomics Platform"/>
            <consortium name="The Broad Institute Genome Sequencing Center for Infectious Disease"/>
            <person name="Wu L."/>
            <person name="Ma J."/>
        </authorList>
    </citation>
    <scope>NUCLEOTIDE SEQUENCE [LARGE SCALE GENOMIC DNA]</scope>
    <source>
        <strain evidence="15">2902at01</strain>
    </source>
</reference>
<dbReference type="Gene3D" id="6.10.340.10">
    <property type="match status" value="1"/>
</dbReference>
<evidence type="ECO:0000313" key="15">
    <source>
        <dbReference type="Proteomes" id="UP001595868"/>
    </source>
</evidence>
<dbReference type="PROSITE" id="PS50885">
    <property type="entry name" value="HAMP"/>
    <property type="match status" value="1"/>
</dbReference>